<gene>
    <name evidence="1" type="ORF">HJ583_012815</name>
</gene>
<dbReference type="Gene3D" id="3.40.50.1820">
    <property type="entry name" value="alpha/beta hydrolase"/>
    <property type="match status" value="1"/>
</dbReference>
<name>A0ABX2IMM1_9RHOO</name>
<dbReference type="SUPFAM" id="SSF53474">
    <property type="entry name" value="alpha/beta-Hydrolases"/>
    <property type="match status" value="1"/>
</dbReference>
<dbReference type="InterPro" id="IPR029058">
    <property type="entry name" value="AB_hydrolase_fold"/>
</dbReference>
<evidence type="ECO:0000313" key="1">
    <source>
        <dbReference type="EMBL" id="NSL55914.1"/>
    </source>
</evidence>
<dbReference type="PANTHER" id="PTHR37946:SF1">
    <property type="entry name" value="SLL1969 PROTEIN"/>
    <property type="match status" value="1"/>
</dbReference>
<dbReference type="PANTHER" id="PTHR37946">
    <property type="entry name" value="SLL1969 PROTEIN"/>
    <property type="match status" value="1"/>
</dbReference>
<dbReference type="EMBL" id="JABCSC020000003">
    <property type="protein sequence ID" value="NSL55914.1"/>
    <property type="molecule type" value="Genomic_DNA"/>
</dbReference>
<evidence type="ECO:0000313" key="2">
    <source>
        <dbReference type="Proteomes" id="UP000778523"/>
    </source>
</evidence>
<protein>
    <submittedName>
        <fullName evidence="1">Alpha/beta hydrolase</fullName>
    </submittedName>
</protein>
<proteinExistence type="predicted"/>
<dbReference type="Proteomes" id="UP000778523">
    <property type="component" value="Unassembled WGS sequence"/>
</dbReference>
<sequence>MQALFIHGMGRTPLSGWRMLRTLQANGIATGTFAYSTALQDFEQISRRLSERIQMLAARGNYILIGHSLGGVLLRSALASLPAATRQPLRVFLLGSPTRAARLARMLERNVVFRIATGDCGQLLASDDRMGALSPVAAPTTRICGDRGIALTSRWFGAEPNDGVVALAETSAPWINEAVLVPVVHTFLPSSAQVARIILLRTSEDAARQGKTGALQAPGE</sequence>
<dbReference type="GO" id="GO:0016787">
    <property type="term" value="F:hydrolase activity"/>
    <property type="evidence" value="ECO:0007669"/>
    <property type="project" value="UniProtKB-KW"/>
</dbReference>
<organism evidence="1 2">
    <name type="scientific">Uliginosibacterium aquaticum</name>
    <dbReference type="NCBI Taxonomy" id="2731212"/>
    <lineage>
        <taxon>Bacteria</taxon>
        <taxon>Pseudomonadati</taxon>
        <taxon>Pseudomonadota</taxon>
        <taxon>Betaproteobacteria</taxon>
        <taxon>Rhodocyclales</taxon>
        <taxon>Zoogloeaceae</taxon>
        <taxon>Uliginosibacterium</taxon>
    </lineage>
</organism>
<reference evidence="1 2" key="1">
    <citation type="submission" date="2020-06" db="EMBL/GenBank/DDBJ databases">
        <title>Draft genome of Uliginosibacterium sp. IMCC34675.</title>
        <authorList>
            <person name="Song J."/>
        </authorList>
    </citation>
    <scope>NUCLEOTIDE SEQUENCE [LARGE SCALE GENOMIC DNA]</scope>
    <source>
        <strain evidence="1 2">IMCC34675</strain>
    </source>
</reference>
<comment type="caution">
    <text evidence="1">The sequence shown here is derived from an EMBL/GenBank/DDBJ whole genome shotgun (WGS) entry which is preliminary data.</text>
</comment>
<accession>A0ABX2IMM1</accession>
<keyword evidence="1" id="KW-0378">Hydrolase</keyword>
<keyword evidence="2" id="KW-1185">Reference proteome</keyword>